<dbReference type="AlphaFoldDB" id="X1FE38"/>
<gene>
    <name evidence="1" type="ORF">S03H2_11638</name>
</gene>
<evidence type="ECO:0000313" key="1">
    <source>
        <dbReference type="EMBL" id="GAH43252.1"/>
    </source>
</evidence>
<name>X1FE38_9ZZZZ</name>
<dbReference type="EMBL" id="BARU01005930">
    <property type="protein sequence ID" value="GAH43252.1"/>
    <property type="molecule type" value="Genomic_DNA"/>
</dbReference>
<comment type="caution">
    <text evidence="1">The sequence shown here is derived from an EMBL/GenBank/DDBJ whole genome shotgun (WGS) entry which is preliminary data.</text>
</comment>
<sequence length="78" mass="9137">MELASPKDSPYDEKRIFTYSVKDLEPLFLRVYVDLGVVFEKIVIGLLVNKCLLRHIPSPTAEMMAKAKKIDYYTELRW</sequence>
<protein>
    <submittedName>
        <fullName evidence="1">Uncharacterized protein</fullName>
    </submittedName>
</protein>
<organism evidence="1">
    <name type="scientific">marine sediment metagenome</name>
    <dbReference type="NCBI Taxonomy" id="412755"/>
    <lineage>
        <taxon>unclassified sequences</taxon>
        <taxon>metagenomes</taxon>
        <taxon>ecological metagenomes</taxon>
    </lineage>
</organism>
<reference evidence="1" key="1">
    <citation type="journal article" date="2014" name="Front. Microbiol.">
        <title>High frequency of phylogenetically diverse reductive dehalogenase-homologous genes in deep subseafloor sedimentary metagenomes.</title>
        <authorList>
            <person name="Kawai M."/>
            <person name="Futagami T."/>
            <person name="Toyoda A."/>
            <person name="Takaki Y."/>
            <person name="Nishi S."/>
            <person name="Hori S."/>
            <person name="Arai W."/>
            <person name="Tsubouchi T."/>
            <person name="Morono Y."/>
            <person name="Uchiyama I."/>
            <person name="Ito T."/>
            <person name="Fujiyama A."/>
            <person name="Inagaki F."/>
            <person name="Takami H."/>
        </authorList>
    </citation>
    <scope>NUCLEOTIDE SEQUENCE</scope>
    <source>
        <strain evidence="1">Expedition CK06-06</strain>
    </source>
</reference>
<proteinExistence type="predicted"/>
<accession>X1FE38</accession>